<dbReference type="OrthoDB" id="3018573at2759"/>
<name>A0A9P5P4C9_9AGAR</name>
<evidence type="ECO:0000313" key="1">
    <source>
        <dbReference type="EMBL" id="KAF9018580.1"/>
    </source>
</evidence>
<comment type="caution">
    <text evidence="1">The sequence shown here is derived from an EMBL/GenBank/DDBJ whole genome shotgun (WGS) entry which is preliminary data.</text>
</comment>
<keyword evidence="2" id="KW-1185">Reference proteome</keyword>
<sequence>MSLRRIKLTPLPFPTKPQIIDLLDVTRKINADPDAASANHYIFECLSFKESDLTHIPVFLKQHYGFFKDKKDTGRISSRNFELLTKLKALTSMQVSTLATRLVSKLVQKSLYPTSLPFQCLHSAAPSRDSSVDLLSIPAALTVERKGIPNEERTTDSAQSEI</sequence>
<reference evidence="1" key="1">
    <citation type="submission" date="2020-11" db="EMBL/GenBank/DDBJ databases">
        <authorList>
            <consortium name="DOE Joint Genome Institute"/>
            <person name="Ahrendt S."/>
            <person name="Riley R."/>
            <person name="Andreopoulos W."/>
            <person name="Labutti K."/>
            <person name="Pangilinan J."/>
            <person name="Ruiz-Duenas F.J."/>
            <person name="Barrasa J.M."/>
            <person name="Sanchez-Garcia M."/>
            <person name="Camarero S."/>
            <person name="Miyauchi S."/>
            <person name="Serrano A."/>
            <person name="Linde D."/>
            <person name="Babiker R."/>
            <person name="Drula E."/>
            <person name="Ayuso-Fernandez I."/>
            <person name="Pacheco R."/>
            <person name="Padilla G."/>
            <person name="Ferreira P."/>
            <person name="Barriuso J."/>
            <person name="Kellner H."/>
            <person name="Castanera R."/>
            <person name="Alfaro M."/>
            <person name="Ramirez L."/>
            <person name="Pisabarro A.G."/>
            <person name="Kuo A."/>
            <person name="Tritt A."/>
            <person name="Lipzen A."/>
            <person name="He G."/>
            <person name="Yan M."/>
            <person name="Ng V."/>
            <person name="Cullen D."/>
            <person name="Martin F."/>
            <person name="Rosso M.-N."/>
            <person name="Henrissat B."/>
            <person name="Hibbett D."/>
            <person name="Martinez A.T."/>
            <person name="Grigoriev I.V."/>
        </authorList>
    </citation>
    <scope>NUCLEOTIDE SEQUENCE</scope>
    <source>
        <strain evidence="1">AH 40177</strain>
    </source>
</reference>
<accession>A0A9P5P4C9</accession>
<dbReference type="Proteomes" id="UP000772434">
    <property type="component" value="Unassembled WGS sequence"/>
</dbReference>
<evidence type="ECO:0000313" key="2">
    <source>
        <dbReference type="Proteomes" id="UP000772434"/>
    </source>
</evidence>
<proteinExistence type="predicted"/>
<dbReference type="AlphaFoldDB" id="A0A9P5P4C9"/>
<protein>
    <submittedName>
        <fullName evidence="1">Uncharacterized protein</fullName>
    </submittedName>
</protein>
<dbReference type="EMBL" id="JADNRY010001276">
    <property type="protein sequence ID" value="KAF9018580.1"/>
    <property type="molecule type" value="Genomic_DNA"/>
</dbReference>
<organism evidence="1 2">
    <name type="scientific">Rhodocollybia butyracea</name>
    <dbReference type="NCBI Taxonomy" id="206335"/>
    <lineage>
        <taxon>Eukaryota</taxon>
        <taxon>Fungi</taxon>
        <taxon>Dikarya</taxon>
        <taxon>Basidiomycota</taxon>
        <taxon>Agaricomycotina</taxon>
        <taxon>Agaricomycetes</taxon>
        <taxon>Agaricomycetidae</taxon>
        <taxon>Agaricales</taxon>
        <taxon>Marasmiineae</taxon>
        <taxon>Omphalotaceae</taxon>
        <taxon>Rhodocollybia</taxon>
    </lineage>
</organism>
<gene>
    <name evidence="1" type="ORF">BDP27DRAFT_1472774</name>
</gene>